<dbReference type="PANTHER" id="PTHR21255">
    <property type="entry name" value="T-COMPLEX-ASSOCIATED-TESTIS-EXPRESSED 1/ DYNEIN LIGHT CHAIN"/>
    <property type="match status" value="1"/>
</dbReference>
<keyword evidence="2" id="KW-1133">Transmembrane helix</keyword>
<accession>A0A3P8QKF1</accession>
<reference evidence="3" key="1">
    <citation type="submission" date="2018-05" db="EMBL/GenBank/DDBJ databases">
        <authorList>
            <person name="Datahose"/>
        </authorList>
    </citation>
    <scope>NUCLEOTIDE SEQUENCE</scope>
</reference>
<reference evidence="3" key="3">
    <citation type="submission" date="2025-09" db="UniProtKB">
        <authorList>
            <consortium name="Ensembl"/>
        </authorList>
    </citation>
    <scope>IDENTIFICATION</scope>
</reference>
<sequence>MDYQIEEEAGFVVEDVSTIIKESVEATIGGNAYQHNRVNQWTTSIVEQCLSQLSKLGKPFKYICMWTPTREITTLCLLWFSVDVKKQYICFYWISNSVLSGFFLTHLTLLYAFYFYFKLVLFHAEFYFMDLFYTSKCYKIMCNLCFSATTKEFPNVFFF</sequence>
<dbReference type="GO" id="GO:0005737">
    <property type="term" value="C:cytoplasm"/>
    <property type="evidence" value="ECO:0007669"/>
    <property type="project" value="TreeGrafter"/>
</dbReference>
<comment type="similarity">
    <text evidence="1">Belongs to the dynein light chain Tctex-type family.</text>
</comment>
<evidence type="ECO:0000256" key="2">
    <source>
        <dbReference type="SAM" id="Phobius"/>
    </source>
</evidence>
<name>A0A3P8QKF1_ASTCA</name>
<dbReference type="PANTHER" id="PTHR21255:SF19">
    <property type="entry name" value="DYNEIN LIGHT CHAIN TCTEX-TYPE 1"/>
    <property type="match status" value="1"/>
</dbReference>
<evidence type="ECO:0000313" key="4">
    <source>
        <dbReference type="Proteomes" id="UP000265100"/>
    </source>
</evidence>
<dbReference type="Pfam" id="PF03645">
    <property type="entry name" value="Tctex-1"/>
    <property type="match status" value="1"/>
</dbReference>
<dbReference type="Ensembl" id="ENSACLT00000030163.2">
    <property type="protein sequence ID" value="ENSACLP00000029469.1"/>
    <property type="gene ID" value="ENSACLG00000019955.2"/>
</dbReference>
<gene>
    <name evidence="3" type="primary">DYNLT1</name>
</gene>
<protein>
    <recommendedName>
        <fullName evidence="5">Dynein, light chain, Tctex-type 1</fullName>
    </recommendedName>
</protein>
<evidence type="ECO:0000256" key="1">
    <source>
        <dbReference type="ARBA" id="ARBA00005361"/>
    </source>
</evidence>
<dbReference type="InterPro" id="IPR005334">
    <property type="entry name" value="Tctex-1-like"/>
</dbReference>
<keyword evidence="2" id="KW-0472">Membrane</keyword>
<evidence type="ECO:0000313" key="3">
    <source>
        <dbReference type="Ensembl" id="ENSACLP00000029469.1"/>
    </source>
</evidence>
<dbReference type="Bgee" id="ENSACLG00000019955">
    <property type="expression patterns" value="Expressed in testis and 6 other cell types or tissues"/>
</dbReference>
<dbReference type="InterPro" id="IPR038586">
    <property type="entry name" value="Tctex-1-like_sf"/>
</dbReference>
<keyword evidence="2" id="KW-0812">Transmembrane</keyword>
<dbReference type="GO" id="GO:0005868">
    <property type="term" value="C:cytoplasmic dynein complex"/>
    <property type="evidence" value="ECO:0007669"/>
    <property type="project" value="TreeGrafter"/>
</dbReference>
<dbReference type="AlphaFoldDB" id="A0A3P8QKF1"/>
<dbReference type="GeneTree" id="ENSGT00940000154531"/>
<dbReference type="Proteomes" id="UP000265100">
    <property type="component" value="Chromosome 15"/>
</dbReference>
<dbReference type="GO" id="GO:0045505">
    <property type="term" value="F:dynein intermediate chain binding"/>
    <property type="evidence" value="ECO:0007669"/>
    <property type="project" value="TreeGrafter"/>
</dbReference>
<dbReference type="GO" id="GO:0007018">
    <property type="term" value="P:microtubule-based movement"/>
    <property type="evidence" value="ECO:0007669"/>
    <property type="project" value="TreeGrafter"/>
</dbReference>
<feature type="transmembrane region" description="Helical" evidence="2">
    <location>
        <begin position="88"/>
        <end position="107"/>
    </location>
</feature>
<keyword evidence="4" id="KW-1185">Reference proteome</keyword>
<organism evidence="3 4">
    <name type="scientific">Astatotilapia calliptera</name>
    <name type="common">Eastern happy</name>
    <name type="synonym">Chromis callipterus</name>
    <dbReference type="NCBI Taxonomy" id="8154"/>
    <lineage>
        <taxon>Eukaryota</taxon>
        <taxon>Metazoa</taxon>
        <taxon>Chordata</taxon>
        <taxon>Craniata</taxon>
        <taxon>Vertebrata</taxon>
        <taxon>Euteleostomi</taxon>
        <taxon>Actinopterygii</taxon>
        <taxon>Neopterygii</taxon>
        <taxon>Teleostei</taxon>
        <taxon>Neoteleostei</taxon>
        <taxon>Acanthomorphata</taxon>
        <taxon>Ovalentaria</taxon>
        <taxon>Cichlomorphae</taxon>
        <taxon>Cichliformes</taxon>
        <taxon>Cichlidae</taxon>
        <taxon>African cichlids</taxon>
        <taxon>Pseudocrenilabrinae</taxon>
        <taxon>Haplochromini</taxon>
        <taxon>Astatotilapia</taxon>
    </lineage>
</organism>
<dbReference type="Gene3D" id="3.30.1140.40">
    <property type="entry name" value="Tctex-1"/>
    <property type="match status" value="1"/>
</dbReference>
<proteinExistence type="inferred from homology"/>
<evidence type="ECO:0008006" key="5">
    <source>
        <dbReference type="Google" id="ProtNLM"/>
    </source>
</evidence>
<reference evidence="3" key="2">
    <citation type="submission" date="2025-08" db="UniProtKB">
        <authorList>
            <consortium name="Ensembl"/>
        </authorList>
    </citation>
    <scope>IDENTIFICATION</scope>
</reference>